<dbReference type="EMBL" id="AP014854">
    <property type="protein sequence ID" value="BAR98882.1"/>
    <property type="molecule type" value="Genomic_DNA"/>
</dbReference>
<reference evidence="16" key="3">
    <citation type="journal article" date="2016" name="Genome Announc.">
        <title>Revised genome sequence of the purple photosynthetic bacterium Blastochloris viridis.</title>
        <authorList>
            <person name="Liu L.N."/>
            <person name="Faulkner M."/>
            <person name="Liu X."/>
            <person name="Huang F."/>
            <person name="Darby A.C."/>
            <person name="Hall N."/>
        </authorList>
    </citation>
    <scope>NUCLEOTIDE SEQUENCE [LARGE SCALE GENOMIC DNA]</scope>
    <source>
        <strain evidence="16">ATCC 19567 / DSM 133 / F</strain>
    </source>
</reference>
<comment type="subcellular location">
    <subcellularLocation>
        <location evidence="10">Cell membrane</location>
        <topology evidence="10">Peripheral membrane protein</topology>
    </subcellularLocation>
    <subcellularLocation>
        <location evidence="2">Endomembrane system</location>
        <topology evidence="2">Peripheral membrane protein</topology>
    </subcellularLocation>
</comment>
<dbReference type="PANTHER" id="PTHR13822:SF10">
    <property type="entry name" value="ATP SYNTHASE EPSILON CHAIN, CHLOROPLASTIC"/>
    <property type="match status" value="1"/>
</dbReference>
<dbReference type="Gene3D" id="2.60.15.10">
    <property type="entry name" value="F0F1 ATP synthase delta/epsilon subunit, N-terminal"/>
    <property type="match status" value="1"/>
</dbReference>
<evidence type="ECO:0000256" key="10">
    <source>
        <dbReference type="HAMAP-Rule" id="MF_00530"/>
    </source>
</evidence>
<dbReference type="NCBIfam" id="NF009983">
    <property type="entry name" value="PRK13449.1"/>
    <property type="match status" value="1"/>
</dbReference>
<dbReference type="GO" id="GO:0045259">
    <property type="term" value="C:proton-transporting ATP synthase complex"/>
    <property type="evidence" value="ECO:0007669"/>
    <property type="project" value="UniProtKB-KW"/>
</dbReference>
<dbReference type="InterPro" id="IPR001469">
    <property type="entry name" value="ATP_synth_F1_dsu/esu"/>
</dbReference>
<keyword evidence="9 10" id="KW-0066">ATP synthesis</keyword>
<evidence type="ECO:0000259" key="13">
    <source>
        <dbReference type="Pfam" id="PF02823"/>
    </source>
</evidence>
<accession>A0A0H5B9J9</accession>
<keyword evidence="4 10" id="KW-0813">Transport</keyword>
<dbReference type="AlphaFoldDB" id="A0A0H5B9J9"/>
<evidence type="ECO:0000256" key="9">
    <source>
        <dbReference type="ARBA" id="ARBA00023310"/>
    </source>
</evidence>
<evidence type="ECO:0000256" key="5">
    <source>
        <dbReference type="ARBA" id="ARBA00022781"/>
    </source>
</evidence>
<dbReference type="GO" id="GO:0046933">
    <property type="term" value="F:proton-transporting ATP synthase activity, rotational mechanism"/>
    <property type="evidence" value="ECO:0007669"/>
    <property type="project" value="UniProtKB-UniRule"/>
</dbReference>
<keyword evidence="7 10" id="KW-0472">Membrane</keyword>
<dbReference type="HAMAP" id="MF_00530">
    <property type="entry name" value="ATP_synth_epsil_bac"/>
    <property type="match status" value="1"/>
</dbReference>
<sequence>MAEFPFELVSPERLVFSGQVEQVVVPGSDGEFGVLAGHAPVMSTLKPGLLTIFAAGTEPRYLFVRGGFAEARPDGLTVLATVAMPLEELDAARLAQEIQDAEEDVADATDDAKRQAAQEKLEQLREFRAALAQSGLAAGPTPGH</sequence>
<evidence type="ECO:0000256" key="11">
    <source>
        <dbReference type="RuleBase" id="RU003656"/>
    </source>
</evidence>
<name>A0A0H5B9J9_BLAVI</name>
<feature type="domain" description="ATP synthase F1 complex delta/epsilon subunit N-terminal" evidence="13">
    <location>
        <begin position="5"/>
        <end position="83"/>
    </location>
</feature>
<dbReference type="CDD" id="cd12152">
    <property type="entry name" value="F1-ATPase_delta"/>
    <property type="match status" value="1"/>
</dbReference>
<feature type="coiled-coil region" evidence="12">
    <location>
        <begin position="84"/>
        <end position="134"/>
    </location>
</feature>
<keyword evidence="12" id="KW-0175">Coiled coil</keyword>
<proteinExistence type="inferred from homology"/>
<dbReference type="NCBIfam" id="TIGR01216">
    <property type="entry name" value="ATP_synt_epsi"/>
    <property type="match status" value="1"/>
</dbReference>
<gene>
    <name evidence="10 15" type="primary">atpC</name>
    <name evidence="14" type="ORF">BV133_1289</name>
    <name evidence="15" type="ORF">BVIRIDIS_28190</name>
</gene>
<evidence type="ECO:0000256" key="4">
    <source>
        <dbReference type="ARBA" id="ARBA00022448"/>
    </source>
</evidence>
<keyword evidence="10" id="KW-1003">Cell membrane</keyword>
<dbReference type="EMBL" id="LN907867">
    <property type="protein sequence ID" value="CUU43792.1"/>
    <property type="molecule type" value="Genomic_DNA"/>
</dbReference>
<dbReference type="PATRIC" id="fig|1079.6.peg.54"/>
<evidence type="ECO:0000256" key="3">
    <source>
        <dbReference type="ARBA" id="ARBA00005712"/>
    </source>
</evidence>
<dbReference type="Pfam" id="PF02823">
    <property type="entry name" value="ATP-synt_DE_N"/>
    <property type="match status" value="1"/>
</dbReference>
<keyword evidence="6 10" id="KW-0406">Ion transport</keyword>
<evidence type="ECO:0000256" key="2">
    <source>
        <dbReference type="ARBA" id="ARBA00004184"/>
    </source>
</evidence>
<evidence type="ECO:0000256" key="1">
    <source>
        <dbReference type="ARBA" id="ARBA00003543"/>
    </source>
</evidence>
<dbReference type="GO" id="GO:0005886">
    <property type="term" value="C:plasma membrane"/>
    <property type="evidence" value="ECO:0007669"/>
    <property type="project" value="UniProtKB-SubCell"/>
</dbReference>
<evidence type="ECO:0000256" key="7">
    <source>
        <dbReference type="ARBA" id="ARBA00023136"/>
    </source>
</evidence>
<evidence type="ECO:0000256" key="8">
    <source>
        <dbReference type="ARBA" id="ARBA00023196"/>
    </source>
</evidence>
<reference evidence="14" key="1">
    <citation type="journal article" date="2015" name="Genome Announc.">
        <title>Complete Genome Sequence of the Bacteriochlorophyll b-Producing Photosynthetic Bacterium Blastochloris viridis.</title>
        <authorList>
            <person name="Tsukatani Y."/>
            <person name="Hirose Y."/>
            <person name="Harada J."/>
            <person name="Misawa N."/>
            <person name="Mori K."/>
            <person name="Inoue K."/>
            <person name="Tamiaki H."/>
        </authorList>
    </citation>
    <scope>NUCLEOTIDE SEQUENCE [LARGE SCALE GENOMIC DNA]</scope>
    <source>
        <strain evidence="14">DSM 133</strain>
    </source>
</reference>
<dbReference type="GO" id="GO:0012505">
    <property type="term" value="C:endomembrane system"/>
    <property type="evidence" value="ECO:0007669"/>
    <property type="project" value="UniProtKB-SubCell"/>
</dbReference>
<evidence type="ECO:0000313" key="16">
    <source>
        <dbReference type="Proteomes" id="UP000065734"/>
    </source>
</evidence>
<reference evidence="15" key="2">
    <citation type="submission" date="2015-11" db="EMBL/GenBank/DDBJ databases">
        <authorList>
            <person name="Zhang Y."/>
            <person name="Guo Z."/>
        </authorList>
    </citation>
    <scope>NUCLEOTIDE SEQUENCE</scope>
    <source>
        <strain evidence="15">1</strain>
    </source>
</reference>
<evidence type="ECO:0000313" key="14">
    <source>
        <dbReference type="EMBL" id="BAR98882.1"/>
    </source>
</evidence>
<comment type="subunit">
    <text evidence="10 11">F-type ATPases have 2 components, CF(1) - the catalytic core - and CF(0) - the membrane proton channel. CF(1) has five subunits: alpha(3), beta(3), gamma(1), delta(1), epsilon(1). CF(0) has three main subunits: a, b and c.</text>
</comment>
<organism evidence="15 16">
    <name type="scientific">Blastochloris viridis</name>
    <name type="common">Rhodopseudomonas viridis</name>
    <dbReference type="NCBI Taxonomy" id="1079"/>
    <lineage>
        <taxon>Bacteria</taxon>
        <taxon>Pseudomonadati</taxon>
        <taxon>Pseudomonadota</taxon>
        <taxon>Alphaproteobacteria</taxon>
        <taxon>Hyphomicrobiales</taxon>
        <taxon>Blastochloridaceae</taxon>
        <taxon>Blastochloris</taxon>
    </lineage>
</organism>
<comment type="similarity">
    <text evidence="3 10 11">Belongs to the ATPase epsilon chain family.</text>
</comment>
<dbReference type="KEGG" id="bvr:BVIR_53"/>
<dbReference type="PANTHER" id="PTHR13822">
    <property type="entry name" value="ATP SYNTHASE DELTA/EPSILON CHAIN"/>
    <property type="match status" value="1"/>
</dbReference>
<dbReference type="RefSeq" id="WP_055035931.1">
    <property type="nucleotide sequence ID" value="NZ_AP014854.2"/>
</dbReference>
<keyword evidence="5 10" id="KW-0375">Hydrogen ion transport</keyword>
<keyword evidence="16" id="KW-1185">Reference proteome</keyword>
<protein>
    <recommendedName>
        <fullName evidence="10">ATP synthase epsilon chain</fullName>
    </recommendedName>
    <alternativeName>
        <fullName evidence="10">ATP synthase F1 sector epsilon subunit</fullName>
    </alternativeName>
    <alternativeName>
        <fullName evidence="10">F-ATPase epsilon subunit</fullName>
    </alternativeName>
</protein>
<dbReference type="InterPro" id="IPR036771">
    <property type="entry name" value="ATPsynth_dsu/esu_N"/>
</dbReference>
<dbReference type="Proteomes" id="UP000065734">
    <property type="component" value="Chromosome I"/>
</dbReference>
<dbReference type="GO" id="GO:0005524">
    <property type="term" value="F:ATP binding"/>
    <property type="evidence" value="ECO:0007669"/>
    <property type="project" value="UniProtKB-UniRule"/>
</dbReference>
<evidence type="ECO:0000313" key="15">
    <source>
        <dbReference type="EMBL" id="CUU43792.1"/>
    </source>
</evidence>
<dbReference type="STRING" id="1079.BVIR_53"/>
<dbReference type="NCBIfam" id="NF001851">
    <property type="entry name" value="PRK00571.2-4"/>
    <property type="match status" value="1"/>
</dbReference>
<dbReference type="InterPro" id="IPR020546">
    <property type="entry name" value="ATP_synth_F1_dsu/esu_N"/>
</dbReference>
<comment type="function">
    <text evidence="1 10">Produces ATP from ADP in the presence of a proton gradient across the membrane.</text>
</comment>
<keyword evidence="8 10" id="KW-0139">CF(1)</keyword>
<evidence type="ECO:0000256" key="6">
    <source>
        <dbReference type="ARBA" id="ARBA00023065"/>
    </source>
</evidence>
<dbReference type="OrthoDB" id="9799969at2"/>
<evidence type="ECO:0000256" key="12">
    <source>
        <dbReference type="SAM" id="Coils"/>
    </source>
</evidence>
<dbReference type="SUPFAM" id="SSF51344">
    <property type="entry name" value="Epsilon subunit of F1F0-ATP synthase N-terminal domain"/>
    <property type="match status" value="1"/>
</dbReference>